<protein>
    <submittedName>
        <fullName evidence="3">C-terminal domain of 1-Cys peroxiredoxin</fullName>
    </submittedName>
</protein>
<organism evidence="3 4">
    <name type="scientific">Palleronia salina</name>
    <dbReference type="NCBI Taxonomy" id="313368"/>
    <lineage>
        <taxon>Bacteria</taxon>
        <taxon>Pseudomonadati</taxon>
        <taxon>Pseudomonadota</taxon>
        <taxon>Alphaproteobacteria</taxon>
        <taxon>Rhodobacterales</taxon>
        <taxon>Roseobacteraceae</taxon>
        <taxon>Palleronia</taxon>
    </lineage>
</organism>
<dbReference type="InterPro" id="IPR019479">
    <property type="entry name" value="Peroxiredoxin_C"/>
</dbReference>
<dbReference type="Proteomes" id="UP000184040">
    <property type="component" value="Unassembled WGS sequence"/>
</dbReference>
<gene>
    <name evidence="3" type="ORF">SAMN04488012_102431</name>
</gene>
<dbReference type="GO" id="GO:0051920">
    <property type="term" value="F:peroxiredoxin activity"/>
    <property type="evidence" value="ECO:0007669"/>
    <property type="project" value="InterPro"/>
</dbReference>
<dbReference type="Pfam" id="PF10417">
    <property type="entry name" value="1-cysPrx_C"/>
    <property type="match status" value="1"/>
</dbReference>
<dbReference type="RefSeq" id="WP_175550266.1">
    <property type="nucleotide sequence ID" value="NZ_FQZA01000002.1"/>
</dbReference>
<name>A0A1M6DL67_9RHOB</name>
<evidence type="ECO:0000256" key="1">
    <source>
        <dbReference type="SAM" id="MobiDB-lite"/>
    </source>
</evidence>
<accession>A0A1M6DL67</accession>
<feature type="domain" description="Peroxiredoxin C-terminal" evidence="2">
    <location>
        <begin position="8"/>
        <end position="30"/>
    </location>
</feature>
<reference evidence="3 4" key="1">
    <citation type="submission" date="2016-11" db="EMBL/GenBank/DDBJ databases">
        <authorList>
            <person name="Jaros S."/>
            <person name="Januszkiewicz K."/>
            <person name="Wedrychowicz H."/>
        </authorList>
    </citation>
    <scope>NUCLEOTIDE SEQUENCE [LARGE SCALE GENOMIC DNA]</scope>
    <source>
        <strain evidence="3 4">DSM 26892</strain>
    </source>
</reference>
<feature type="region of interest" description="Disordered" evidence="1">
    <location>
        <begin position="1"/>
        <end position="27"/>
    </location>
</feature>
<evidence type="ECO:0000259" key="2">
    <source>
        <dbReference type="Pfam" id="PF10417"/>
    </source>
</evidence>
<keyword evidence="4" id="KW-1185">Reference proteome</keyword>
<dbReference type="EMBL" id="FQZA01000002">
    <property type="protein sequence ID" value="SHI73789.1"/>
    <property type="molecule type" value="Genomic_DNA"/>
</dbReference>
<evidence type="ECO:0000313" key="4">
    <source>
        <dbReference type="Proteomes" id="UP000184040"/>
    </source>
</evidence>
<proteinExistence type="predicted"/>
<evidence type="ECO:0000313" key="3">
    <source>
        <dbReference type="EMBL" id="SHI73789.1"/>
    </source>
</evidence>
<dbReference type="STRING" id="313368.SAMN04488012_102431"/>
<dbReference type="AlphaFoldDB" id="A0A1M6DL67"/>
<dbReference type="Gene3D" id="3.30.1020.10">
    <property type="entry name" value="Antioxidant, Horf6, Chain A, domain2"/>
    <property type="match status" value="1"/>
</dbReference>
<sequence length="53" mass="5953">MDRDGLYAPANWEPGSTMVVPPTMSDEEAETGFAGRWLRVNAYLRTAVPGRRR</sequence>